<keyword evidence="8" id="KW-1185">Reference proteome</keyword>
<feature type="transmembrane region" description="Helical" evidence="5">
    <location>
        <begin position="288"/>
        <end position="307"/>
    </location>
</feature>
<dbReference type="Gene3D" id="1.20.1250.20">
    <property type="entry name" value="MFS general substrate transporter like domains"/>
    <property type="match status" value="1"/>
</dbReference>
<evidence type="ECO:0000313" key="7">
    <source>
        <dbReference type="EMBL" id="KAF7635520.1"/>
    </source>
</evidence>
<feature type="transmembrane region" description="Helical" evidence="5">
    <location>
        <begin position="66"/>
        <end position="89"/>
    </location>
</feature>
<evidence type="ECO:0000256" key="1">
    <source>
        <dbReference type="ARBA" id="ARBA00004141"/>
    </source>
</evidence>
<protein>
    <recommendedName>
        <fullName evidence="6">Major facilitator superfamily (MFS) profile domain-containing protein</fullName>
    </recommendedName>
</protein>
<dbReference type="PANTHER" id="PTHR23503:SF108">
    <property type="entry name" value="MAJOR FACILITATOR SUPERFAMILY (MFS) PROFILE DOMAIN-CONTAINING PROTEIN"/>
    <property type="match status" value="1"/>
</dbReference>
<dbReference type="Proteomes" id="UP000605970">
    <property type="component" value="Unassembled WGS sequence"/>
</dbReference>
<keyword evidence="4 5" id="KW-0472">Membrane</keyword>
<feature type="transmembrane region" description="Helical" evidence="5">
    <location>
        <begin position="322"/>
        <end position="340"/>
    </location>
</feature>
<dbReference type="InterPro" id="IPR005828">
    <property type="entry name" value="MFS_sugar_transport-like"/>
</dbReference>
<feature type="domain" description="Major facilitator superfamily (MFS) profile" evidence="6">
    <location>
        <begin position="12"/>
        <end position="473"/>
    </location>
</feature>
<evidence type="ECO:0000256" key="2">
    <source>
        <dbReference type="ARBA" id="ARBA00022692"/>
    </source>
</evidence>
<dbReference type="InterPro" id="IPR036259">
    <property type="entry name" value="MFS_trans_sf"/>
</dbReference>
<feature type="transmembrane region" description="Helical" evidence="5">
    <location>
        <begin position="143"/>
        <end position="164"/>
    </location>
</feature>
<evidence type="ECO:0000256" key="5">
    <source>
        <dbReference type="SAM" id="Phobius"/>
    </source>
</evidence>
<evidence type="ECO:0000259" key="6">
    <source>
        <dbReference type="PROSITE" id="PS50850"/>
    </source>
</evidence>
<comment type="caution">
    <text evidence="7">The sequence shown here is derived from an EMBL/GenBank/DDBJ whole genome shotgun (WGS) entry which is preliminary data.</text>
</comment>
<keyword evidence="2 5" id="KW-0812">Transmembrane</keyword>
<dbReference type="AlphaFoldDB" id="A0A8S9ZQ04"/>
<dbReference type="GO" id="GO:0016020">
    <property type="term" value="C:membrane"/>
    <property type="evidence" value="ECO:0007669"/>
    <property type="project" value="UniProtKB-SubCell"/>
</dbReference>
<feature type="transmembrane region" description="Helical" evidence="5">
    <location>
        <begin position="352"/>
        <end position="370"/>
    </location>
</feature>
<comment type="subcellular location">
    <subcellularLocation>
        <location evidence="1">Membrane</location>
        <topology evidence="1">Multi-pass membrane protein</topology>
    </subcellularLocation>
</comment>
<evidence type="ECO:0000256" key="3">
    <source>
        <dbReference type="ARBA" id="ARBA00022989"/>
    </source>
</evidence>
<dbReference type="InterPro" id="IPR020846">
    <property type="entry name" value="MFS_dom"/>
</dbReference>
<reference evidence="7" key="1">
    <citation type="journal article" date="2020" name="Ecol. Evol.">
        <title>Genome structure and content of the rice root-knot nematode (Meloidogyne graminicola).</title>
        <authorList>
            <person name="Phan N.T."/>
            <person name="Danchin E.G.J."/>
            <person name="Klopp C."/>
            <person name="Perfus-Barbeoch L."/>
            <person name="Kozlowski D.K."/>
            <person name="Koutsovoulos G.D."/>
            <person name="Lopez-Roques C."/>
            <person name="Bouchez O."/>
            <person name="Zahm M."/>
            <person name="Besnard G."/>
            <person name="Bellafiore S."/>
        </authorList>
    </citation>
    <scope>NUCLEOTIDE SEQUENCE</scope>
    <source>
        <strain evidence="7">VN-18</strain>
    </source>
</reference>
<gene>
    <name evidence="7" type="ORF">Mgra_00005062</name>
</gene>
<dbReference type="Pfam" id="PF00083">
    <property type="entry name" value="Sugar_tr"/>
    <property type="match status" value="1"/>
</dbReference>
<keyword evidence="3 5" id="KW-1133">Transmembrane helix</keyword>
<feature type="transmembrane region" description="Helical" evidence="5">
    <location>
        <begin position="176"/>
        <end position="199"/>
    </location>
</feature>
<evidence type="ECO:0000256" key="4">
    <source>
        <dbReference type="ARBA" id="ARBA00023136"/>
    </source>
</evidence>
<dbReference type="SUPFAM" id="SSF103473">
    <property type="entry name" value="MFS general substrate transporter"/>
    <property type="match status" value="1"/>
</dbReference>
<sequence length="500" mass="58072">MLKNIISPNGHLLKTLFFGSIISFLNLFFQSYTSFYTNTAADSIQQFINNSYIARGQLISNNYLLWFWNFILNFPFFGFLLSNFVSPYLCENAGRKVYNWMFQYRFFHCLIKTTLIYTNICSLISAALTTLSIIFLIPELFLLSRIFGAAVTNINFSAFTLFVTEYPATKYRGLSVFLGGFYFNFGANMGMIFGMDWIFGRNLVALTGITLLPTFFATIFFLFIKETPKFLFLKKKDKKLALESLNFYQGNNIDYNKFISELEKEHQNDNEKYSILQLFKQIFNQKHLLLAILLSFCSLQLTVGPWPVTTTLLSKHFNIEQAQFYATICTFSSLLANILGTFLSESISRRSLLLYTGLANIFLLSFYIIFDRISLLEQTFRYGCAFCFIIYFCCFGMSLGTIPFYIAGELFPTNFRSIGQSFVFFIYYLSAFIFMLLILPLNEIIEVWSFLPLFIIPQSICLIILWLFLPEINGREVHEIVDDLKKLTKWKAKNINKNIQ</sequence>
<dbReference type="GO" id="GO:0015149">
    <property type="term" value="F:hexose transmembrane transporter activity"/>
    <property type="evidence" value="ECO:0007669"/>
    <property type="project" value="TreeGrafter"/>
</dbReference>
<dbReference type="EMBL" id="JABEBT010000041">
    <property type="protein sequence ID" value="KAF7635520.1"/>
    <property type="molecule type" value="Genomic_DNA"/>
</dbReference>
<dbReference type="OrthoDB" id="4540492at2759"/>
<evidence type="ECO:0000313" key="8">
    <source>
        <dbReference type="Proteomes" id="UP000605970"/>
    </source>
</evidence>
<feature type="transmembrane region" description="Helical" evidence="5">
    <location>
        <begin position="110"/>
        <end position="137"/>
    </location>
</feature>
<organism evidence="7 8">
    <name type="scientific">Meloidogyne graminicola</name>
    <dbReference type="NCBI Taxonomy" id="189291"/>
    <lineage>
        <taxon>Eukaryota</taxon>
        <taxon>Metazoa</taxon>
        <taxon>Ecdysozoa</taxon>
        <taxon>Nematoda</taxon>
        <taxon>Chromadorea</taxon>
        <taxon>Rhabditida</taxon>
        <taxon>Tylenchina</taxon>
        <taxon>Tylenchomorpha</taxon>
        <taxon>Tylenchoidea</taxon>
        <taxon>Meloidogynidae</taxon>
        <taxon>Meloidogyninae</taxon>
        <taxon>Meloidogyne</taxon>
    </lineage>
</organism>
<feature type="transmembrane region" description="Helical" evidence="5">
    <location>
        <begin position="12"/>
        <end position="29"/>
    </location>
</feature>
<name>A0A8S9ZQ04_9BILA</name>
<dbReference type="PROSITE" id="PS50850">
    <property type="entry name" value="MFS"/>
    <property type="match status" value="1"/>
</dbReference>
<feature type="transmembrane region" description="Helical" evidence="5">
    <location>
        <begin position="205"/>
        <end position="224"/>
    </location>
</feature>
<feature type="transmembrane region" description="Helical" evidence="5">
    <location>
        <begin position="447"/>
        <end position="469"/>
    </location>
</feature>
<accession>A0A8S9ZQ04</accession>
<dbReference type="InterPro" id="IPR045263">
    <property type="entry name" value="GLUT"/>
</dbReference>
<proteinExistence type="predicted"/>
<feature type="transmembrane region" description="Helical" evidence="5">
    <location>
        <begin position="418"/>
        <end position="441"/>
    </location>
</feature>
<dbReference type="PANTHER" id="PTHR23503">
    <property type="entry name" value="SOLUTE CARRIER FAMILY 2"/>
    <property type="match status" value="1"/>
</dbReference>
<feature type="transmembrane region" description="Helical" evidence="5">
    <location>
        <begin position="382"/>
        <end position="406"/>
    </location>
</feature>